<comment type="catalytic activity">
    <reaction evidence="7">
        <text>P(1),P(3)-bis(5'-adenosyl) triphosphate + H2O = AMP + ADP + 2 H(+)</text>
        <dbReference type="Rhea" id="RHEA:13893"/>
        <dbReference type="ChEBI" id="CHEBI:15377"/>
        <dbReference type="ChEBI" id="CHEBI:15378"/>
        <dbReference type="ChEBI" id="CHEBI:58529"/>
        <dbReference type="ChEBI" id="CHEBI:456215"/>
        <dbReference type="ChEBI" id="CHEBI:456216"/>
        <dbReference type="EC" id="3.6.1.29"/>
    </reaction>
</comment>
<feature type="binding site" evidence="4">
    <location>
        <position position="111"/>
    </location>
    <ligand>
        <name>substrate</name>
    </ligand>
</feature>
<feature type="domain" description="HIT" evidence="8">
    <location>
        <begin position="9"/>
        <end position="122"/>
    </location>
</feature>
<keyword evidence="1 7" id="KW-0547">Nucleotide-binding</keyword>
<dbReference type="InterPro" id="IPR036265">
    <property type="entry name" value="HIT-like_sf"/>
</dbReference>
<sequence length="189" mass="20492">MTSIGAGGRTVKFGPFEVTKQVFLTTPHSFALVNLKPLIAGHILVCPHAPHRRLTDMSAEEMADLFTTVQLTQRLLARAYFPRPDPGAGSFSVAVQDGAAAGQTVPHVHVHVIPRQAGDLGTPDAVYVRMAGEEGNVGGALWDSEMRRRPVPGGGMPRVDDDDRHARTEAEMAEETQKYKALLREMGVE</sequence>
<dbReference type="Pfam" id="PF01230">
    <property type="entry name" value="HIT"/>
    <property type="match status" value="1"/>
</dbReference>
<protein>
    <recommendedName>
        <fullName evidence="7">Bis(5'-adenosyl)-triphosphatase</fullName>
        <ecNumber evidence="7">3.6.1.29</ecNumber>
    </recommendedName>
</protein>
<feature type="binding site" evidence="4">
    <location>
        <begin position="102"/>
        <end position="105"/>
    </location>
    <ligand>
        <name>substrate</name>
    </ligand>
</feature>
<keyword evidence="2 7" id="KW-0378">Hydrolase</keyword>
<evidence type="ECO:0000256" key="7">
    <source>
        <dbReference type="RuleBase" id="RU366076"/>
    </source>
</evidence>
<dbReference type="PANTHER" id="PTHR46243">
    <property type="entry name" value="BIS(5'-ADENOSYL)-TRIPHOSPHATASE"/>
    <property type="match status" value="1"/>
</dbReference>
<dbReference type="OrthoDB" id="680339at2759"/>
<evidence type="ECO:0000256" key="1">
    <source>
        <dbReference type="ARBA" id="ARBA00022741"/>
    </source>
</evidence>
<dbReference type="EC" id="3.6.1.29" evidence="7"/>
<dbReference type="InterPro" id="IPR019808">
    <property type="entry name" value="Histidine_triad_CS"/>
</dbReference>
<dbReference type="Proteomes" id="UP000738349">
    <property type="component" value="Unassembled WGS sequence"/>
</dbReference>
<organism evidence="9 10">
    <name type="scientific">Dactylonectria macrodidyma</name>
    <dbReference type="NCBI Taxonomy" id="307937"/>
    <lineage>
        <taxon>Eukaryota</taxon>
        <taxon>Fungi</taxon>
        <taxon>Dikarya</taxon>
        <taxon>Ascomycota</taxon>
        <taxon>Pezizomycotina</taxon>
        <taxon>Sordariomycetes</taxon>
        <taxon>Hypocreomycetidae</taxon>
        <taxon>Hypocreales</taxon>
        <taxon>Nectriaceae</taxon>
        <taxon>Dactylonectria</taxon>
    </lineage>
</organism>
<dbReference type="CDD" id="cd01275">
    <property type="entry name" value="FHIT"/>
    <property type="match status" value="1"/>
</dbReference>
<feature type="binding site" evidence="4">
    <location>
        <position position="34"/>
    </location>
    <ligand>
        <name>substrate</name>
    </ligand>
</feature>
<dbReference type="EMBL" id="JAGMUV010000003">
    <property type="protein sequence ID" value="KAH7165525.1"/>
    <property type="molecule type" value="Genomic_DNA"/>
</dbReference>
<accession>A0A9P9FKQ8</accession>
<feature type="active site" description="Tele-AMP-histidine intermediate" evidence="3">
    <location>
        <position position="109"/>
    </location>
</feature>
<reference evidence="9" key="1">
    <citation type="journal article" date="2021" name="Nat. Commun.">
        <title>Genetic determinants of endophytism in the Arabidopsis root mycobiome.</title>
        <authorList>
            <person name="Mesny F."/>
            <person name="Miyauchi S."/>
            <person name="Thiergart T."/>
            <person name="Pickel B."/>
            <person name="Atanasova L."/>
            <person name="Karlsson M."/>
            <person name="Huettel B."/>
            <person name="Barry K.W."/>
            <person name="Haridas S."/>
            <person name="Chen C."/>
            <person name="Bauer D."/>
            <person name="Andreopoulos W."/>
            <person name="Pangilinan J."/>
            <person name="LaButti K."/>
            <person name="Riley R."/>
            <person name="Lipzen A."/>
            <person name="Clum A."/>
            <person name="Drula E."/>
            <person name="Henrissat B."/>
            <person name="Kohler A."/>
            <person name="Grigoriev I.V."/>
            <person name="Martin F.M."/>
            <person name="Hacquard S."/>
        </authorList>
    </citation>
    <scope>NUCLEOTIDE SEQUENCE</scope>
    <source>
        <strain evidence="9">MPI-CAGE-AT-0147</strain>
    </source>
</reference>
<dbReference type="AlphaFoldDB" id="A0A9P9FKQ8"/>
<evidence type="ECO:0000256" key="3">
    <source>
        <dbReference type="PIRSR" id="PIRSR639383-1"/>
    </source>
</evidence>
<keyword evidence="10" id="KW-1185">Reference proteome</keyword>
<evidence type="ECO:0000256" key="2">
    <source>
        <dbReference type="ARBA" id="ARBA00022801"/>
    </source>
</evidence>
<evidence type="ECO:0000256" key="6">
    <source>
        <dbReference type="PROSITE-ProRule" id="PRU00464"/>
    </source>
</evidence>
<feature type="short sequence motif" description="Histidine triad motif" evidence="6">
    <location>
        <begin position="107"/>
        <end position="111"/>
    </location>
</feature>
<feature type="binding site" evidence="4">
    <location>
        <position position="96"/>
    </location>
    <ligand>
        <name>substrate</name>
    </ligand>
</feature>
<evidence type="ECO:0000313" key="10">
    <source>
        <dbReference type="Proteomes" id="UP000738349"/>
    </source>
</evidence>
<feature type="site" description="Important for induction of apoptosis" evidence="5">
    <location>
        <position position="127"/>
    </location>
</feature>
<dbReference type="FunFam" id="3.30.428.10:FF:000011">
    <property type="entry name" value="Fragile histidine triad"/>
    <property type="match status" value="1"/>
</dbReference>
<dbReference type="InterPro" id="IPR039383">
    <property type="entry name" value="FHIT"/>
</dbReference>
<evidence type="ECO:0000256" key="5">
    <source>
        <dbReference type="PIRSR" id="PIRSR639383-3"/>
    </source>
</evidence>
<proteinExistence type="predicted"/>
<comment type="cofactor">
    <cofactor evidence="7">
        <name>Mn(2+)</name>
        <dbReference type="ChEBI" id="CHEBI:29035"/>
    </cofactor>
</comment>
<dbReference type="PANTHER" id="PTHR46243:SF1">
    <property type="entry name" value="BIS(5'-ADENOSYL)-TRIPHOSPHATASE"/>
    <property type="match status" value="1"/>
</dbReference>
<evidence type="ECO:0000259" key="8">
    <source>
        <dbReference type="PROSITE" id="PS51084"/>
    </source>
</evidence>
<dbReference type="InterPro" id="IPR011146">
    <property type="entry name" value="HIT-like"/>
</dbReference>
<dbReference type="PROSITE" id="PS00892">
    <property type="entry name" value="HIT_1"/>
    <property type="match status" value="1"/>
</dbReference>
<evidence type="ECO:0000256" key="4">
    <source>
        <dbReference type="PIRSR" id="PIRSR639383-2"/>
    </source>
</evidence>
<dbReference type="SUPFAM" id="SSF54197">
    <property type="entry name" value="HIT-like"/>
    <property type="match status" value="1"/>
</dbReference>
<dbReference type="GO" id="GO:0047710">
    <property type="term" value="F:bis(5'-adenosyl)-triphosphatase activity"/>
    <property type="evidence" value="ECO:0007669"/>
    <property type="project" value="UniProtKB-UniRule"/>
</dbReference>
<dbReference type="GO" id="GO:0000166">
    <property type="term" value="F:nucleotide binding"/>
    <property type="evidence" value="ECO:0007669"/>
    <property type="project" value="UniProtKB-KW"/>
</dbReference>
<evidence type="ECO:0000313" key="9">
    <source>
        <dbReference type="EMBL" id="KAH7165525.1"/>
    </source>
</evidence>
<dbReference type="InterPro" id="IPR051884">
    <property type="entry name" value="Bis(5'-adenosyl)-TPase_reg"/>
</dbReference>
<gene>
    <name evidence="9" type="ORF">EDB81DRAFT_877898</name>
</gene>
<name>A0A9P9FKQ8_9HYPO</name>
<dbReference type="Gene3D" id="3.30.428.10">
    <property type="entry name" value="HIT-like"/>
    <property type="match status" value="1"/>
</dbReference>
<dbReference type="PROSITE" id="PS51084">
    <property type="entry name" value="HIT_2"/>
    <property type="match status" value="1"/>
</dbReference>
<comment type="caution">
    <text evidence="9">The sequence shown here is derived from an EMBL/GenBank/DDBJ whole genome shotgun (WGS) entry which is preliminary data.</text>
</comment>